<proteinExistence type="predicted"/>
<accession>A0A9N9SL25</accession>
<gene>
    <name evidence="1" type="ORF">DIABBA_LOCUS1018</name>
</gene>
<organism evidence="1 2">
    <name type="scientific">Diabrotica balteata</name>
    <name type="common">Banded cucumber beetle</name>
    <dbReference type="NCBI Taxonomy" id="107213"/>
    <lineage>
        <taxon>Eukaryota</taxon>
        <taxon>Metazoa</taxon>
        <taxon>Ecdysozoa</taxon>
        <taxon>Arthropoda</taxon>
        <taxon>Hexapoda</taxon>
        <taxon>Insecta</taxon>
        <taxon>Pterygota</taxon>
        <taxon>Neoptera</taxon>
        <taxon>Endopterygota</taxon>
        <taxon>Coleoptera</taxon>
        <taxon>Polyphaga</taxon>
        <taxon>Cucujiformia</taxon>
        <taxon>Chrysomeloidea</taxon>
        <taxon>Chrysomelidae</taxon>
        <taxon>Galerucinae</taxon>
        <taxon>Diabroticina</taxon>
        <taxon>Diabroticites</taxon>
        <taxon>Diabrotica</taxon>
    </lineage>
</organism>
<dbReference type="AlphaFoldDB" id="A0A9N9SL25"/>
<dbReference type="Proteomes" id="UP001153709">
    <property type="component" value="Chromosome 1"/>
</dbReference>
<name>A0A9N9SL25_DIABA</name>
<sequence>MLVQLFNKCLKEQNIPDDWNVGYINSIFKKGDKRKCSNYSGITVINSVGRLYGRIIKEKRESEYEDIEEQNGFHAGRSCTDGIFVLQVIKKT</sequence>
<protein>
    <submittedName>
        <fullName evidence="1">Uncharacterized protein</fullName>
    </submittedName>
</protein>
<dbReference type="EMBL" id="OU898276">
    <property type="protein sequence ID" value="CAG9826945.1"/>
    <property type="molecule type" value="Genomic_DNA"/>
</dbReference>
<evidence type="ECO:0000313" key="2">
    <source>
        <dbReference type="Proteomes" id="UP001153709"/>
    </source>
</evidence>
<reference evidence="1" key="1">
    <citation type="submission" date="2022-01" db="EMBL/GenBank/DDBJ databases">
        <authorList>
            <person name="King R."/>
        </authorList>
    </citation>
    <scope>NUCLEOTIDE SEQUENCE</scope>
</reference>
<evidence type="ECO:0000313" key="1">
    <source>
        <dbReference type="EMBL" id="CAG9826945.1"/>
    </source>
</evidence>
<dbReference type="PANTHER" id="PTHR19446">
    <property type="entry name" value="REVERSE TRANSCRIPTASES"/>
    <property type="match status" value="1"/>
</dbReference>
<keyword evidence="2" id="KW-1185">Reference proteome</keyword>
<dbReference type="OrthoDB" id="6745707at2759"/>